<evidence type="ECO:0000313" key="2">
    <source>
        <dbReference type="Proteomes" id="UP000595437"/>
    </source>
</evidence>
<proteinExistence type="predicted"/>
<dbReference type="AlphaFoldDB" id="A0A7T8HIW2"/>
<name>A0A7T8HIW2_CALRO</name>
<organism evidence="1 2">
    <name type="scientific">Caligus rogercresseyi</name>
    <name type="common">Sea louse</name>
    <dbReference type="NCBI Taxonomy" id="217165"/>
    <lineage>
        <taxon>Eukaryota</taxon>
        <taxon>Metazoa</taxon>
        <taxon>Ecdysozoa</taxon>
        <taxon>Arthropoda</taxon>
        <taxon>Crustacea</taxon>
        <taxon>Multicrustacea</taxon>
        <taxon>Hexanauplia</taxon>
        <taxon>Copepoda</taxon>
        <taxon>Siphonostomatoida</taxon>
        <taxon>Caligidae</taxon>
        <taxon>Caligus</taxon>
    </lineage>
</organism>
<evidence type="ECO:0000313" key="1">
    <source>
        <dbReference type="EMBL" id="QQP50744.1"/>
    </source>
</evidence>
<reference evidence="2" key="1">
    <citation type="submission" date="2021-01" db="EMBL/GenBank/DDBJ databases">
        <title>Caligus Genome Assembly.</title>
        <authorList>
            <person name="Gallardo-Escarate C."/>
        </authorList>
    </citation>
    <scope>NUCLEOTIDE SEQUENCE [LARGE SCALE GENOMIC DNA]</scope>
</reference>
<accession>A0A7T8HIW2</accession>
<protein>
    <submittedName>
        <fullName evidence="1">Uncharacterized protein</fullName>
    </submittedName>
</protein>
<keyword evidence="2" id="KW-1185">Reference proteome</keyword>
<gene>
    <name evidence="1" type="ORF">FKW44_011864</name>
</gene>
<dbReference type="Proteomes" id="UP000595437">
    <property type="component" value="Chromosome 7"/>
</dbReference>
<sequence length="214" mass="25363">MSTLTDRDREHNIDALNGRLRDWLSRIHDQRVILEPILSSPRTTRPPKCVRELITEIEYLYRFPHVVGKRGVSNELGAIIRAVSRTPFKIVDNLALAMGMRKVDVVHYGILLCRDKTLRDNALAVYNKLNRFLNHEELDFYFSNSPKYLTMYESYFHPTLLSFISNRVWQITLDNWDSAWKRGTFKWLQRYIDHLDATMCILINNIKIRQSNMY</sequence>
<dbReference type="EMBL" id="CP045896">
    <property type="protein sequence ID" value="QQP50744.1"/>
    <property type="molecule type" value="Genomic_DNA"/>
</dbReference>